<dbReference type="Gene3D" id="1.25.40.80">
    <property type="match status" value="1"/>
</dbReference>
<dbReference type="SUPFAM" id="SSF48173">
    <property type="entry name" value="Cryptochrome/photolyase FAD-binding domain"/>
    <property type="match status" value="1"/>
</dbReference>
<proteinExistence type="predicted"/>
<evidence type="ECO:0000313" key="2">
    <source>
        <dbReference type="Proteomes" id="UP001155027"/>
    </source>
</evidence>
<name>A0A9X2Q3T5_9BACT</name>
<reference evidence="1" key="1">
    <citation type="submission" date="2022-08" db="EMBL/GenBank/DDBJ databases">
        <title>Genomic Encyclopedia of Type Strains, Phase V (KMG-V): Genome sequencing to study the core and pangenomes of soil and plant-associated prokaryotes.</title>
        <authorList>
            <person name="Whitman W."/>
        </authorList>
    </citation>
    <scope>NUCLEOTIDE SEQUENCE</scope>
    <source>
        <strain evidence="1">0</strain>
    </source>
</reference>
<dbReference type="InterPro" id="IPR036134">
    <property type="entry name" value="Crypto/Photolyase_FAD-like_sf"/>
</dbReference>
<dbReference type="PANTHER" id="PTHR38657:SF1">
    <property type="entry name" value="SLR1343 PROTEIN"/>
    <property type="match status" value="1"/>
</dbReference>
<dbReference type="EMBL" id="JANUAU010000001">
    <property type="protein sequence ID" value="MCS3676221.1"/>
    <property type="molecule type" value="Genomic_DNA"/>
</dbReference>
<dbReference type="Proteomes" id="UP001155027">
    <property type="component" value="Unassembled WGS sequence"/>
</dbReference>
<organism evidence="1 2">
    <name type="scientific">Salinibacter ruber</name>
    <dbReference type="NCBI Taxonomy" id="146919"/>
    <lineage>
        <taxon>Bacteria</taxon>
        <taxon>Pseudomonadati</taxon>
        <taxon>Rhodothermota</taxon>
        <taxon>Rhodothermia</taxon>
        <taxon>Rhodothermales</taxon>
        <taxon>Salinibacteraceae</taxon>
        <taxon>Salinibacter</taxon>
    </lineage>
</organism>
<dbReference type="InterPro" id="IPR014729">
    <property type="entry name" value="Rossmann-like_a/b/a_fold"/>
</dbReference>
<dbReference type="Gene3D" id="3.40.50.620">
    <property type="entry name" value="HUPs"/>
    <property type="match status" value="1"/>
</dbReference>
<dbReference type="InterPro" id="IPR052551">
    <property type="entry name" value="UV-DNA_repair_photolyase"/>
</dbReference>
<dbReference type="RefSeq" id="WP_259079079.1">
    <property type="nucleotide sequence ID" value="NZ_JANTZK010000004.1"/>
</dbReference>
<dbReference type="PANTHER" id="PTHR38657">
    <property type="entry name" value="SLR1343 PROTEIN"/>
    <property type="match status" value="1"/>
</dbReference>
<evidence type="ECO:0000313" key="1">
    <source>
        <dbReference type="EMBL" id="MCS3676221.1"/>
    </source>
</evidence>
<dbReference type="Gene3D" id="1.10.579.10">
    <property type="entry name" value="DNA Cyclobutane Dipyrimidine Photolyase, subunit A, domain 3"/>
    <property type="match status" value="1"/>
</dbReference>
<dbReference type="AlphaFoldDB" id="A0A9X2Q3T5"/>
<dbReference type="InterPro" id="IPR007357">
    <property type="entry name" value="PhrB-like"/>
</dbReference>
<sequence length="514" mass="58659">MRTLILVLRDQLDRDATVLHEADPGRDAVAMTEADVHRDRYAEHKQRLALGFAAMRHYRADLRDDGWTVHYQPADAPAGAEDAPAFLRQQLAEHQPERVAMTEPGRHALLEAIEGVCEEMGVPLRVHADDHFLATHDTFEQWADGRKELTLEYFYRERRREYDVLVTDDGDPVGGDWNFDDDNQESFGADGPGMVPEGPAFERDAMTEDVLDLVRTQFADAPGALDAFRWPVTPAQARAALADFVEHRLPNFGTYQDAMWTGRAFLYHSRLSCALNLKLLDPMTAVRAAEEAYHDDHAPLNAVEGFVRQILGWREFVRGVYWLHAPEYVDRNALEATEDLPEFYWTGDTDMRCLSECTGQVREHAYAHHIPRLMVMGLFGLLYGVDPQQMNEWHESMYIDAWEWVSTPNMVGMALYADGGTVGTKPYTASGKYINRMSNYCSHCRYDPDEAVGDEACPFTSLYWNFLDRHQETFSGNRRMNFQLANVRRKSDAELQDIAERVEEVRALTKAGEI</sequence>
<gene>
    <name evidence="1" type="ORF">GGP71_000117</name>
</gene>
<dbReference type="Pfam" id="PF04244">
    <property type="entry name" value="DPRP"/>
    <property type="match status" value="1"/>
</dbReference>
<comment type="caution">
    <text evidence="1">The sequence shown here is derived from an EMBL/GenBank/DDBJ whole genome shotgun (WGS) entry which is preliminary data.</text>
</comment>
<accession>A0A9X2Q3T5</accession>
<protein>
    <submittedName>
        <fullName evidence="1">Deoxyribodipyrimidine photolyase-related protein</fullName>
    </submittedName>
</protein>
<dbReference type="Gene3D" id="1.10.10.1710">
    <property type="entry name" value="Deoxyribodipyrimidine photolyase-related"/>
    <property type="match status" value="1"/>
</dbReference>